<name>A0A1R1X1W3_9FUNG</name>
<dbReference type="SUPFAM" id="SSF53474">
    <property type="entry name" value="alpha/beta-Hydrolases"/>
    <property type="match status" value="1"/>
</dbReference>
<reference evidence="2 3" key="1">
    <citation type="submission" date="2017-01" db="EMBL/GenBank/DDBJ databases">
        <authorList>
            <person name="Mah S.A."/>
            <person name="Swanson W.J."/>
            <person name="Moy G.W."/>
            <person name="Vacquier V.D."/>
        </authorList>
    </citation>
    <scope>NUCLEOTIDE SEQUENCE [LARGE SCALE GENOMIC DNA]</scope>
    <source>
        <strain evidence="2 3">GSMNP</strain>
    </source>
</reference>
<dbReference type="Gene3D" id="3.40.50.1820">
    <property type="entry name" value="alpha/beta hydrolase"/>
    <property type="match status" value="1"/>
</dbReference>
<dbReference type="EMBL" id="LSSN01005744">
    <property type="protein sequence ID" value="OMJ08625.1"/>
    <property type="molecule type" value="Genomic_DNA"/>
</dbReference>
<accession>A0A1R1X1W3</accession>
<dbReference type="OrthoDB" id="2147163at2759"/>
<keyword evidence="3" id="KW-1185">Reference proteome</keyword>
<organism evidence="2 3">
    <name type="scientific">Smittium culicis</name>
    <dbReference type="NCBI Taxonomy" id="133412"/>
    <lineage>
        <taxon>Eukaryota</taxon>
        <taxon>Fungi</taxon>
        <taxon>Fungi incertae sedis</taxon>
        <taxon>Zoopagomycota</taxon>
        <taxon>Kickxellomycotina</taxon>
        <taxon>Harpellomycetes</taxon>
        <taxon>Harpellales</taxon>
        <taxon>Legeriomycetaceae</taxon>
        <taxon>Smittium</taxon>
    </lineage>
</organism>
<dbReference type="Proteomes" id="UP000187283">
    <property type="component" value="Unassembled WGS sequence"/>
</dbReference>
<sequence length="244" mass="27625">MAFTQQCCDTPPVQAEYTPIGQKFNLKDDLECYITGEKESKAAIIYIYDIFCNHPNAYQGADILAKSGYRVIMPDFMRNDPVTVEMLSDNDAIMRKVMKIGTYDVLKPDFEAVKNYLTSTEKIDTIFLAGFCWGAKMVMNLSAHDSSYKGGALFHPSLMEMSDFENAQAPMIILPSKDERDFTEEFKVLKSKPFGDLCYMQVYDDMIHGWCSARGEWSDPHIASRANEAFRAVVQGFSKIQSSL</sequence>
<proteinExistence type="predicted"/>
<feature type="domain" description="Dienelactone hydrolase" evidence="1">
    <location>
        <begin position="32"/>
        <end position="239"/>
    </location>
</feature>
<dbReference type="InterPro" id="IPR002925">
    <property type="entry name" value="Dienelactn_hydro"/>
</dbReference>
<dbReference type="AlphaFoldDB" id="A0A1R1X1W3"/>
<evidence type="ECO:0000259" key="1">
    <source>
        <dbReference type="Pfam" id="PF01738"/>
    </source>
</evidence>
<dbReference type="InterPro" id="IPR029058">
    <property type="entry name" value="AB_hydrolase_fold"/>
</dbReference>
<dbReference type="PANTHER" id="PTHR47668">
    <property type="entry name" value="DIENELACTONE HYDROLASE FAMILY PROTEIN (AFU_ORTHOLOGUE AFUA_6G01940)"/>
    <property type="match status" value="1"/>
</dbReference>
<dbReference type="PANTHER" id="PTHR47668:SF1">
    <property type="entry name" value="DIENELACTONE HYDROLASE DOMAIN-CONTAINING PROTEIN-RELATED"/>
    <property type="match status" value="1"/>
</dbReference>
<gene>
    <name evidence="2" type="ORF">AYI70_g11422</name>
</gene>
<dbReference type="STRING" id="133412.A0A1R1X1W3"/>
<evidence type="ECO:0000313" key="3">
    <source>
        <dbReference type="Proteomes" id="UP000187283"/>
    </source>
</evidence>
<protein>
    <submittedName>
        <fullName evidence="2">Putative AIM2 family protein</fullName>
    </submittedName>
</protein>
<comment type="caution">
    <text evidence="2">The sequence shown here is derived from an EMBL/GenBank/DDBJ whole genome shotgun (WGS) entry which is preliminary data.</text>
</comment>
<dbReference type="GO" id="GO:0016787">
    <property type="term" value="F:hydrolase activity"/>
    <property type="evidence" value="ECO:0007669"/>
    <property type="project" value="InterPro"/>
</dbReference>
<evidence type="ECO:0000313" key="2">
    <source>
        <dbReference type="EMBL" id="OMJ08625.1"/>
    </source>
</evidence>
<dbReference type="Pfam" id="PF01738">
    <property type="entry name" value="DLH"/>
    <property type="match status" value="1"/>
</dbReference>